<organism evidence="2 3">
    <name type="scientific">Rhizoctonia solani</name>
    <dbReference type="NCBI Taxonomy" id="456999"/>
    <lineage>
        <taxon>Eukaryota</taxon>
        <taxon>Fungi</taxon>
        <taxon>Dikarya</taxon>
        <taxon>Basidiomycota</taxon>
        <taxon>Agaricomycotina</taxon>
        <taxon>Agaricomycetes</taxon>
        <taxon>Cantharellales</taxon>
        <taxon>Ceratobasidiaceae</taxon>
        <taxon>Rhizoctonia</taxon>
    </lineage>
</organism>
<feature type="region of interest" description="Disordered" evidence="1">
    <location>
        <begin position="184"/>
        <end position="368"/>
    </location>
</feature>
<evidence type="ECO:0000313" key="2">
    <source>
        <dbReference type="EMBL" id="CAE6444688.1"/>
    </source>
</evidence>
<comment type="caution">
    <text evidence="2">The sequence shown here is derived from an EMBL/GenBank/DDBJ whole genome shotgun (WGS) entry which is preliminary data.</text>
</comment>
<evidence type="ECO:0000313" key="3">
    <source>
        <dbReference type="Proteomes" id="UP000663841"/>
    </source>
</evidence>
<dbReference type="EMBL" id="CAJMWW010000106">
    <property type="protein sequence ID" value="CAE6444688.1"/>
    <property type="molecule type" value="Genomic_DNA"/>
</dbReference>
<accession>A0A8H3B065</accession>
<feature type="compositionally biased region" description="Basic and acidic residues" evidence="1">
    <location>
        <begin position="518"/>
        <end position="534"/>
    </location>
</feature>
<evidence type="ECO:0000256" key="1">
    <source>
        <dbReference type="SAM" id="MobiDB-lite"/>
    </source>
</evidence>
<name>A0A8H3B065_9AGAM</name>
<dbReference type="Proteomes" id="UP000663841">
    <property type="component" value="Unassembled WGS sequence"/>
</dbReference>
<protein>
    <submittedName>
        <fullName evidence="2">Uncharacterized protein</fullName>
    </submittedName>
</protein>
<feature type="compositionally biased region" description="Polar residues" evidence="1">
    <location>
        <begin position="329"/>
        <end position="361"/>
    </location>
</feature>
<feature type="region of interest" description="Disordered" evidence="1">
    <location>
        <begin position="506"/>
        <end position="558"/>
    </location>
</feature>
<proteinExistence type="predicted"/>
<sequence>MDDNQRLNEEQVVNGFHAFLISALRHAKVERLLDDELLASAEADLMICGPALCLYFAALRSNTNPPGVPLPRPRGSNEPQKRLTAATCPDGFLPFFELWARAVPKIQALAPEHTYDLASIICGKAPVTLPAELPSPFPESPSAEQTILARVHSIAADLRAVAIEISQRRSFQLRYQEDLQAALNLGDPTSPGGPRAGPATATFVPPPGYEEASATSPTYVQLGGKKTDDFGYNPTPSSKAPAYGLTLDVPGSPPSPPSSRGHSRQSSTERRYAALPPLPDGAPGPGEEAFVGGFAPPGSPRSPIVGGGGFGSSHEESMPGGWAPLRVPQRSSTPAPARTSTPHGHRATQSAQLPVPGSNSIPARPASPSLLTANDPAITIIRETLYAGLADALAEAPGLLDLLDQDPPRVYFAAVGLAILNVSLTSITPRGSIRAVLGQELTLEACPTPLRPLMAEFAAIGESVKEIAEEDDRRAMYLAERGMDIPEPRIDRLKRTLQTGVAIQRQEERAARKNTRRVVRERGRGRSTQSRDDETNGGEDTSGSSDEGRQSPSSSTVRFANRVNELALRMTSLPTFKQRQQEVFSILRSVRG</sequence>
<dbReference type="AlphaFoldDB" id="A0A8H3B065"/>
<gene>
    <name evidence="2" type="ORF">RDB_LOCUS109072</name>
</gene>
<reference evidence="2" key="1">
    <citation type="submission" date="2021-01" db="EMBL/GenBank/DDBJ databases">
        <authorList>
            <person name="Kaushik A."/>
        </authorList>
    </citation>
    <scope>NUCLEOTIDE SEQUENCE</scope>
    <source>
        <strain evidence="2">AG3-T5</strain>
    </source>
</reference>